<sequence>MVSETWRKMDWKLVVRPGNNIPPSVHKMETDAREYLEAKKVVALQRSASGFTPYMKDPPLRLPTRTEGRSQRPSAVQPRLEKMVLQPIVYRRQGLANTSSNPVLKEYRREHIPNDHLLAYKHKMYTWCKNFPATLKGVEQKWFNNLPPNSVNNLTKLSIMFTGHFVANRQEQKTSMHLGKVIQGPKEALRSFVKRFNLEALRIQDLNVGVAFDAFIRGLRPGSFKFELAKKKITTLTEALREADAFVHATKVCAEAKHPETKKLKKQFSQKRAIPRKLKLGH</sequence>
<dbReference type="AlphaFoldDB" id="A0A0J8B2W3"/>
<dbReference type="PANTHER" id="PTHR33223">
    <property type="entry name" value="CCHC-TYPE DOMAIN-CONTAINING PROTEIN"/>
    <property type="match status" value="1"/>
</dbReference>
<accession>A0A0J8B2W3</accession>
<dbReference type="InterPro" id="IPR005162">
    <property type="entry name" value="Retrotrans_gag_dom"/>
</dbReference>
<protein>
    <recommendedName>
        <fullName evidence="2">Retrotransposon gag domain-containing protein</fullName>
    </recommendedName>
</protein>
<evidence type="ECO:0000313" key="4">
    <source>
        <dbReference type="Proteomes" id="UP000035740"/>
    </source>
</evidence>
<evidence type="ECO:0000313" key="3">
    <source>
        <dbReference type="EMBL" id="KMS95331.1"/>
    </source>
</evidence>
<gene>
    <name evidence="3" type="ORF">BVRB_009280</name>
</gene>
<organism evidence="3 4">
    <name type="scientific">Beta vulgaris subsp. vulgaris</name>
    <name type="common">Beet</name>
    <dbReference type="NCBI Taxonomy" id="3555"/>
    <lineage>
        <taxon>Eukaryota</taxon>
        <taxon>Viridiplantae</taxon>
        <taxon>Streptophyta</taxon>
        <taxon>Embryophyta</taxon>
        <taxon>Tracheophyta</taxon>
        <taxon>Spermatophyta</taxon>
        <taxon>Magnoliopsida</taxon>
        <taxon>eudicotyledons</taxon>
        <taxon>Gunneridae</taxon>
        <taxon>Pentapetalae</taxon>
        <taxon>Caryophyllales</taxon>
        <taxon>Chenopodiaceae</taxon>
        <taxon>Betoideae</taxon>
        <taxon>Beta</taxon>
    </lineage>
</organism>
<dbReference type="EMBL" id="KQ090484">
    <property type="protein sequence ID" value="KMS95331.1"/>
    <property type="molecule type" value="Genomic_DNA"/>
</dbReference>
<dbReference type="OrthoDB" id="1737504at2759"/>
<reference evidence="3 4" key="1">
    <citation type="journal article" date="2014" name="Nature">
        <title>The genome of the recently domesticated crop plant sugar beet (Beta vulgaris).</title>
        <authorList>
            <person name="Dohm J.C."/>
            <person name="Minoche A.E."/>
            <person name="Holtgrawe D."/>
            <person name="Capella-Gutierrez S."/>
            <person name="Zakrzewski F."/>
            <person name="Tafer H."/>
            <person name="Rupp O."/>
            <person name="Sorensen T.R."/>
            <person name="Stracke R."/>
            <person name="Reinhardt R."/>
            <person name="Goesmann A."/>
            <person name="Kraft T."/>
            <person name="Schulz B."/>
            <person name="Stadler P.F."/>
            <person name="Schmidt T."/>
            <person name="Gabaldon T."/>
            <person name="Lehrach H."/>
            <person name="Weisshaar B."/>
            <person name="Himmelbauer H."/>
        </authorList>
    </citation>
    <scope>NUCLEOTIDE SEQUENCE [LARGE SCALE GENOMIC DNA]</scope>
    <source>
        <tissue evidence="3">Taproot</tissue>
    </source>
</reference>
<dbReference type="Proteomes" id="UP000035740">
    <property type="component" value="Unassembled WGS sequence"/>
</dbReference>
<proteinExistence type="predicted"/>
<dbReference type="Gramene" id="KMS95331">
    <property type="protein sequence ID" value="KMS95331"/>
    <property type="gene ID" value="BVRB_009280"/>
</dbReference>
<feature type="domain" description="Retrotransposon gag" evidence="2">
    <location>
        <begin position="131"/>
        <end position="221"/>
    </location>
</feature>
<evidence type="ECO:0000259" key="2">
    <source>
        <dbReference type="Pfam" id="PF03732"/>
    </source>
</evidence>
<dbReference type="PANTHER" id="PTHR33223:SF10">
    <property type="entry name" value="AMINOTRANSFERASE-LIKE PLANT MOBILE DOMAIN-CONTAINING PROTEIN"/>
    <property type="match status" value="1"/>
</dbReference>
<keyword evidence="4" id="KW-1185">Reference proteome</keyword>
<evidence type="ECO:0000256" key="1">
    <source>
        <dbReference type="SAM" id="MobiDB-lite"/>
    </source>
</evidence>
<dbReference type="Pfam" id="PF03732">
    <property type="entry name" value="Retrotrans_gag"/>
    <property type="match status" value="1"/>
</dbReference>
<dbReference type="eggNOG" id="KOG0017">
    <property type="taxonomic scope" value="Eukaryota"/>
</dbReference>
<name>A0A0J8B2W3_BETVV</name>
<feature type="region of interest" description="Disordered" evidence="1">
    <location>
        <begin position="54"/>
        <end position="77"/>
    </location>
</feature>